<feature type="signal peptide" evidence="2">
    <location>
        <begin position="1"/>
        <end position="22"/>
    </location>
</feature>
<feature type="transmembrane region" description="Helical" evidence="1">
    <location>
        <begin position="89"/>
        <end position="106"/>
    </location>
</feature>
<gene>
    <name evidence="3" type="ORF">DFH07DRAFT_916324</name>
</gene>
<organism evidence="3 4">
    <name type="scientific">Mycena maculata</name>
    <dbReference type="NCBI Taxonomy" id="230809"/>
    <lineage>
        <taxon>Eukaryota</taxon>
        <taxon>Fungi</taxon>
        <taxon>Dikarya</taxon>
        <taxon>Basidiomycota</taxon>
        <taxon>Agaricomycotina</taxon>
        <taxon>Agaricomycetes</taxon>
        <taxon>Agaricomycetidae</taxon>
        <taxon>Agaricales</taxon>
        <taxon>Marasmiineae</taxon>
        <taxon>Mycenaceae</taxon>
        <taxon>Mycena</taxon>
    </lineage>
</organism>
<evidence type="ECO:0000256" key="1">
    <source>
        <dbReference type="SAM" id="Phobius"/>
    </source>
</evidence>
<feature type="transmembrane region" description="Helical" evidence="1">
    <location>
        <begin position="137"/>
        <end position="155"/>
    </location>
</feature>
<name>A0AAD7NLF8_9AGAR</name>
<evidence type="ECO:0000256" key="2">
    <source>
        <dbReference type="SAM" id="SignalP"/>
    </source>
</evidence>
<proteinExistence type="predicted"/>
<evidence type="ECO:0000313" key="4">
    <source>
        <dbReference type="Proteomes" id="UP001215280"/>
    </source>
</evidence>
<feature type="transmembrane region" description="Helical" evidence="1">
    <location>
        <begin position="57"/>
        <end position="77"/>
    </location>
</feature>
<comment type="caution">
    <text evidence="3">The sequence shown here is derived from an EMBL/GenBank/DDBJ whole genome shotgun (WGS) entry which is preliminary data.</text>
</comment>
<keyword evidence="4" id="KW-1185">Reference proteome</keyword>
<dbReference type="EMBL" id="JARJLG010000035">
    <property type="protein sequence ID" value="KAJ7765417.1"/>
    <property type="molecule type" value="Genomic_DNA"/>
</dbReference>
<keyword evidence="1" id="KW-0812">Transmembrane</keyword>
<sequence length="158" mass="17519">MSTLKLLRLFPVISSTVNLMWAHDEYAFLSSWMSSSYRAQADTLLPSWFKTWLQKGVWFPLGVSFPATVAVGLANIFTDRAGLEAVGALKWYWMGVGFTVAHFLYGPKAMRLLAAIQAGGQDGKATKPMGEWLRMHLTRIIIADLPAFICFTVAASKV</sequence>
<keyword evidence="1" id="KW-1133">Transmembrane helix</keyword>
<dbReference type="AlphaFoldDB" id="A0AAD7NLF8"/>
<evidence type="ECO:0000313" key="3">
    <source>
        <dbReference type="EMBL" id="KAJ7765417.1"/>
    </source>
</evidence>
<dbReference type="Proteomes" id="UP001215280">
    <property type="component" value="Unassembled WGS sequence"/>
</dbReference>
<evidence type="ECO:0008006" key="5">
    <source>
        <dbReference type="Google" id="ProtNLM"/>
    </source>
</evidence>
<keyword evidence="2" id="KW-0732">Signal</keyword>
<feature type="chain" id="PRO_5042143639" description="Integral membrane protein" evidence="2">
    <location>
        <begin position="23"/>
        <end position="158"/>
    </location>
</feature>
<reference evidence="3" key="1">
    <citation type="submission" date="2023-03" db="EMBL/GenBank/DDBJ databases">
        <title>Massive genome expansion in bonnet fungi (Mycena s.s.) driven by repeated elements and novel gene families across ecological guilds.</title>
        <authorList>
            <consortium name="Lawrence Berkeley National Laboratory"/>
            <person name="Harder C.B."/>
            <person name="Miyauchi S."/>
            <person name="Viragh M."/>
            <person name="Kuo A."/>
            <person name="Thoen E."/>
            <person name="Andreopoulos B."/>
            <person name="Lu D."/>
            <person name="Skrede I."/>
            <person name="Drula E."/>
            <person name="Henrissat B."/>
            <person name="Morin E."/>
            <person name="Kohler A."/>
            <person name="Barry K."/>
            <person name="LaButti K."/>
            <person name="Morin E."/>
            <person name="Salamov A."/>
            <person name="Lipzen A."/>
            <person name="Mereny Z."/>
            <person name="Hegedus B."/>
            <person name="Baldrian P."/>
            <person name="Stursova M."/>
            <person name="Weitz H."/>
            <person name="Taylor A."/>
            <person name="Grigoriev I.V."/>
            <person name="Nagy L.G."/>
            <person name="Martin F."/>
            <person name="Kauserud H."/>
        </authorList>
    </citation>
    <scope>NUCLEOTIDE SEQUENCE</scope>
    <source>
        <strain evidence="3">CBHHK188m</strain>
    </source>
</reference>
<protein>
    <recommendedName>
        <fullName evidence="5">Integral membrane protein</fullName>
    </recommendedName>
</protein>
<accession>A0AAD7NLF8</accession>
<keyword evidence="1" id="KW-0472">Membrane</keyword>